<evidence type="ECO:0000259" key="2">
    <source>
        <dbReference type="Pfam" id="PF04715"/>
    </source>
</evidence>
<sequence>MGRTSGSCATLMIWSSCAPSAAAAPDRASAAAPAPGDDGFAAFAAAAATGANVVPLYQRIFSDQLSPVTAYRCLVKENDIDAPSFLLESVVNGDQQGRYSFVGAMPSLEIVATRNKVTVLNHVAGTRRETQEEDPMQVAVQLSRNWRPANVEGLPEVFTGGWVGYAGYDTVRYVYAGKIPFDGAPEDDRGLPDLHLALYNDVVVIDQATKAR</sequence>
<accession>A0A0D2MHQ6</accession>
<dbReference type="RefSeq" id="XP_013893585.1">
    <property type="nucleotide sequence ID" value="XM_014038131.1"/>
</dbReference>
<dbReference type="SUPFAM" id="SSF56322">
    <property type="entry name" value="ADC synthase"/>
    <property type="match status" value="1"/>
</dbReference>
<dbReference type="AlphaFoldDB" id="A0A0D2MHQ6"/>
<keyword evidence="4" id="KW-1185">Reference proteome</keyword>
<gene>
    <name evidence="3" type="ORF">MNEG_13398</name>
</gene>
<dbReference type="KEGG" id="mng:MNEG_13398"/>
<feature type="chain" id="PRO_5002246975" evidence="1">
    <location>
        <begin position="24"/>
        <end position="212"/>
    </location>
</feature>
<dbReference type="Gene3D" id="3.60.120.10">
    <property type="entry name" value="Anthranilate synthase"/>
    <property type="match status" value="1"/>
</dbReference>
<dbReference type="InterPro" id="IPR019999">
    <property type="entry name" value="Anth_synth_I-like"/>
</dbReference>
<feature type="non-terminal residue" evidence="3">
    <location>
        <position position="212"/>
    </location>
</feature>
<dbReference type="InterPro" id="IPR006805">
    <property type="entry name" value="Anth_synth_I_N"/>
</dbReference>
<dbReference type="GO" id="GO:0000162">
    <property type="term" value="P:L-tryptophan biosynthetic process"/>
    <property type="evidence" value="ECO:0007669"/>
    <property type="project" value="TreeGrafter"/>
</dbReference>
<dbReference type="EMBL" id="KK104019">
    <property type="protein sequence ID" value="KIY94565.1"/>
    <property type="molecule type" value="Genomic_DNA"/>
</dbReference>
<dbReference type="GO" id="GO:0004049">
    <property type="term" value="F:anthranilate synthase activity"/>
    <property type="evidence" value="ECO:0007669"/>
    <property type="project" value="UniProtKB-EC"/>
</dbReference>
<keyword evidence="3" id="KW-0456">Lyase</keyword>
<dbReference type="PROSITE" id="PS51257">
    <property type="entry name" value="PROKAR_LIPOPROTEIN"/>
    <property type="match status" value="1"/>
</dbReference>
<dbReference type="PANTHER" id="PTHR11236">
    <property type="entry name" value="AMINOBENZOATE/ANTHRANILATE SYNTHASE"/>
    <property type="match status" value="1"/>
</dbReference>
<protein>
    <submittedName>
        <fullName evidence="3">Anthranilate synthase component I</fullName>
        <ecNumber evidence="3">4.1.3.27</ecNumber>
    </submittedName>
</protein>
<feature type="signal peptide" evidence="1">
    <location>
        <begin position="1"/>
        <end position="23"/>
    </location>
</feature>
<dbReference type="EC" id="4.1.3.27" evidence="3"/>
<reference evidence="3 4" key="1">
    <citation type="journal article" date="2013" name="BMC Genomics">
        <title>Reconstruction of the lipid metabolism for the microalga Monoraphidium neglectum from its genome sequence reveals characteristics suitable for biofuel production.</title>
        <authorList>
            <person name="Bogen C."/>
            <person name="Al-Dilaimi A."/>
            <person name="Albersmeier A."/>
            <person name="Wichmann J."/>
            <person name="Grundmann M."/>
            <person name="Rupp O."/>
            <person name="Lauersen K.J."/>
            <person name="Blifernez-Klassen O."/>
            <person name="Kalinowski J."/>
            <person name="Goesmann A."/>
            <person name="Mussgnug J.H."/>
            <person name="Kruse O."/>
        </authorList>
    </citation>
    <scope>NUCLEOTIDE SEQUENCE [LARGE SCALE GENOMIC DNA]</scope>
    <source>
        <strain evidence="3 4">SAG 48.87</strain>
    </source>
</reference>
<evidence type="ECO:0000313" key="4">
    <source>
        <dbReference type="Proteomes" id="UP000054498"/>
    </source>
</evidence>
<dbReference type="Pfam" id="PF04715">
    <property type="entry name" value="Anth_synt_I_N"/>
    <property type="match status" value="1"/>
</dbReference>
<organism evidence="3 4">
    <name type="scientific">Monoraphidium neglectum</name>
    <dbReference type="NCBI Taxonomy" id="145388"/>
    <lineage>
        <taxon>Eukaryota</taxon>
        <taxon>Viridiplantae</taxon>
        <taxon>Chlorophyta</taxon>
        <taxon>core chlorophytes</taxon>
        <taxon>Chlorophyceae</taxon>
        <taxon>CS clade</taxon>
        <taxon>Sphaeropleales</taxon>
        <taxon>Selenastraceae</taxon>
        <taxon>Monoraphidium</taxon>
    </lineage>
</organism>
<proteinExistence type="predicted"/>
<evidence type="ECO:0000313" key="3">
    <source>
        <dbReference type="EMBL" id="KIY94565.1"/>
    </source>
</evidence>
<dbReference type="OrthoDB" id="1865897at2759"/>
<keyword evidence="1" id="KW-0732">Signal</keyword>
<name>A0A0D2MHQ6_9CHLO</name>
<evidence type="ECO:0000256" key="1">
    <source>
        <dbReference type="SAM" id="SignalP"/>
    </source>
</evidence>
<dbReference type="STRING" id="145388.A0A0D2MHQ6"/>
<dbReference type="Proteomes" id="UP000054498">
    <property type="component" value="Unassembled WGS sequence"/>
</dbReference>
<feature type="domain" description="Anthranilate synthase component I N-terminal" evidence="2">
    <location>
        <begin position="63"/>
        <end position="209"/>
    </location>
</feature>
<dbReference type="InterPro" id="IPR005801">
    <property type="entry name" value="ADC_synthase"/>
</dbReference>
<dbReference type="GeneID" id="25730856"/>
<dbReference type="PANTHER" id="PTHR11236:SF9">
    <property type="entry name" value="ANTHRANILATE SYNTHASE COMPONENT 1"/>
    <property type="match status" value="1"/>
</dbReference>